<dbReference type="CDD" id="cd03219">
    <property type="entry name" value="ABC_Mj1267_LivG_branched"/>
    <property type="match status" value="1"/>
</dbReference>
<dbReference type="KEGG" id="afu:AF_0222"/>
<dbReference type="STRING" id="224325.AF_0222"/>
<dbReference type="InterPro" id="IPR032823">
    <property type="entry name" value="BCA_ABC_TP_C"/>
</dbReference>
<evidence type="ECO:0000256" key="3">
    <source>
        <dbReference type="ARBA" id="ARBA00022840"/>
    </source>
</evidence>
<keyword evidence="2" id="KW-0547">Nucleotide-binding</keyword>
<organism evidence="5 6">
    <name type="scientific">Archaeoglobus fulgidus (strain ATCC 49558 / DSM 4304 / JCM 9628 / NBRC 100126 / VC-16)</name>
    <dbReference type="NCBI Taxonomy" id="224325"/>
    <lineage>
        <taxon>Archaea</taxon>
        <taxon>Methanobacteriati</taxon>
        <taxon>Methanobacteriota</taxon>
        <taxon>Archaeoglobi</taxon>
        <taxon>Archaeoglobales</taxon>
        <taxon>Archaeoglobaceae</taxon>
        <taxon>Archaeoglobus</taxon>
    </lineage>
</organism>
<dbReference type="AlphaFoldDB" id="O30017"/>
<dbReference type="InterPro" id="IPR027417">
    <property type="entry name" value="P-loop_NTPase"/>
</dbReference>
<dbReference type="SUPFAM" id="SSF52540">
    <property type="entry name" value="P-loop containing nucleoside triphosphate hydrolases"/>
    <property type="match status" value="1"/>
</dbReference>
<dbReference type="PANTHER" id="PTHR45772">
    <property type="entry name" value="CONSERVED COMPONENT OF ABC TRANSPORTER FOR NATURAL AMINO ACIDS-RELATED"/>
    <property type="match status" value="1"/>
</dbReference>
<evidence type="ECO:0000313" key="6">
    <source>
        <dbReference type="Proteomes" id="UP000002199"/>
    </source>
</evidence>
<dbReference type="EMBL" id="AE000782">
    <property type="protein sequence ID" value="AAB91010.1"/>
    <property type="molecule type" value="Genomic_DNA"/>
</dbReference>
<dbReference type="PaxDb" id="224325-AF_0222"/>
<gene>
    <name evidence="5" type="ordered locus">AF_0222</name>
</gene>
<dbReference type="EnsemblBacteria" id="AAB91010">
    <property type="protein sequence ID" value="AAB91010"/>
    <property type="gene ID" value="AF_0222"/>
</dbReference>
<dbReference type="GO" id="GO:0016887">
    <property type="term" value="F:ATP hydrolysis activity"/>
    <property type="evidence" value="ECO:0007669"/>
    <property type="project" value="InterPro"/>
</dbReference>
<dbReference type="eggNOG" id="arCOG00926">
    <property type="taxonomic scope" value="Archaea"/>
</dbReference>
<dbReference type="InterPro" id="IPR003439">
    <property type="entry name" value="ABC_transporter-like_ATP-bd"/>
</dbReference>
<dbReference type="Pfam" id="PF00005">
    <property type="entry name" value="ABC_tran"/>
    <property type="match status" value="1"/>
</dbReference>
<keyword evidence="1" id="KW-0813">Transport</keyword>
<proteinExistence type="predicted"/>
<evidence type="ECO:0000256" key="2">
    <source>
        <dbReference type="ARBA" id="ARBA00022741"/>
    </source>
</evidence>
<feature type="domain" description="ABC transporter" evidence="4">
    <location>
        <begin position="56"/>
        <end position="276"/>
    </location>
</feature>
<dbReference type="InterPro" id="IPR017871">
    <property type="entry name" value="ABC_transporter-like_CS"/>
</dbReference>
<dbReference type="Gene3D" id="3.40.50.300">
    <property type="entry name" value="P-loop containing nucleotide triphosphate hydrolases"/>
    <property type="match status" value="1"/>
</dbReference>
<evidence type="ECO:0000256" key="1">
    <source>
        <dbReference type="ARBA" id="ARBA00022448"/>
    </source>
</evidence>
<dbReference type="GO" id="GO:0005886">
    <property type="term" value="C:plasma membrane"/>
    <property type="evidence" value="ECO:0007669"/>
    <property type="project" value="TreeGrafter"/>
</dbReference>
<dbReference type="PROSITE" id="PS00211">
    <property type="entry name" value="ABC_TRANSPORTER_1"/>
    <property type="match status" value="1"/>
</dbReference>
<evidence type="ECO:0000259" key="4">
    <source>
        <dbReference type="PROSITE" id="PS50893"/>
    </source>
</evidence>
<dbReference type="PROSITE" id="PS50893">
    <property type="entry name" value="ABC_TRANSPORTER_2"/>
    <property type="match status" value="1"/>
</dbReference>
<sequence length="281" mass="31093">MTPMTTLSLSAFSGCAHSDVIAASSIRAVSTALACLMVWISKAKYLNLAETVKSMLKVRNVHKRFGECSVLEGVNLEIDKSERVGIIGPNGAGKTTLFNIITGFLKPDRGEIRFRSRDITGLKPNQLAKMGIVRTFQIVKVFSNMTVEQNMLTVSDDLDYLREFGLWEKRHELAANLSYGELRKLSIALALAPNPKLLLLDEPFSGLSPKEARDLAGIIESINHNGQSIAIIEHRLKDLFNVAERVVVLNSGRIIFEGHPEEVVREKTVVEAYLGRKYAVA</sequence>
<keyword evidence="3 5" id="KW-0067">ATP-binding</keyword>
<dbReference type="InterPro" id="IPR003593">
    <property type="entry name" value="AAA+_ATPase"/>
</dbReference>
<name>O30017_ARCFU</name>
<dbReference type="GO" id="GO:0005524">
    <property type="term" value="F:ATP binding"/>
    <property type="evidence" value="ECO:0007669"/>
    <property type="project" value="UniProtKB-KW"/>
</dbReference>
<dbReference type="Proteomes" id="UP000002199">
    <property type="component" value="Chromosome"/>
</dbReference>
<keyword evidence="6" id="KW-1185">Reference proteome</keyword>
<dbReference type="InterPro" id="IPR051120">
    <property type="entry name" value="ABC_AA/LPS_Transport"/>
</dbReference>
<evidence type="ECO:0000313" key="5">
    <source>
        <dbReference type="EMBL" id="AAB91010.1"/>
    </source>
</evidence>
<dbReference type="Pfam" id="PF12399">
    <property type="entry name" value="BCA_ABC_TP_C"/>
    <property type="match status" value="1"/>
</dbReference>
<protein>
    <submittedName>
        <fullName evidence="5">Branched-chain amino acid ABC transporter, ATP-binding protein (BraF-1)</fullName>
    </submittedName>
</protein>
<dbReference type="PhylomeDB" id="O30017"/>
<reference evidence="5 6" key="1">
    <citation type="journal article" date="1997" name="Nature">
        <title>The complete genome sequence of the hyperthermophilic, sulphate-reducing archaeon Archaeoglobus fulgidus.</title>
        <authorList>
            <person name="Klenk H.P."/>
            <person name="Clayton R.A."/>
            <person name="Tomb J."/>
            <person name="White O."/>
            <person name="Nelson K.E."/>
            <person name="Ketchum K.A."/>
            <person name="Dodson R.J."/>
            <person name="Gwinn M."/>
            <person name="Hickey E.K."/>
            <person name="Peterson J.D."/>
            <person name="Richardson D.L."/>
            <person name="Kerlavage A.R."/>
            <person name="Graham D.E."/>
            <person name="Kyrpides N.C."/>
            <person name="Fleischmann R.D."/>
            <person name="Quackenbush J."/>
            <person name="Lee N.H."/>
            <person name="Sutton G.G."/>
            <person name="Gill S."/>
            <person name="Kirkness E.F."/>
            <person name="Dougherty B.A."/>
            <person name="McKenney K."/>
            <person name="Adams M.D."/>
            <person name="Loftus B."/>
            <person name="Peterson S."/>
            <person name="Reich C.I."/>
            <person name="McNeil L.K."/>
            <person name="Badger J.H."/>
            <person name="Glodek A."/>
            <person name="Zhou L."/>
            <person name="Overbeek R."/>
            <person name="Gocayne J.D."/>
            <person name="Weidman J.F."/>
            <person name="McDonald L."/>
            <person name="Utterback T."/>
            <person name="Cotton M.D."/>
            <person name="Spriggs T."/>
            <person name="Artiach P."/>
            <person name="Kaine B.P."/>
            <person name="Sykes S.M."/>
            <person name="Sadow P.W."/>
            <person name="D'Andrea K.P."/>
            <person name="Bowman C."/>
            <person name="Fujii C."/>
            <person name="Garland S.A."/>
            <person name="Mason T.M."/>
            <person name="Olsen G.J."/>
            <person name="Fraser C.M."/>
            <person name="Smith H.O."/>
            <person name="Woese C.R."/>
            <person name="Venter J.C."/>
        </authorList>
    </citation>
    <scope>NUCLEOTIDE SEQUENCE [LARGE SCALE GENOMIC DNA]</scope>
    <source>
        <strain evidence="6">ATCC 49558 / DSM 4304 / JCM 9628 / NBRC 100126 / VC-16</strain>
    </source>
</reference>
<dbReference type="HOGENOM" id="CLU_000604_1_2_2"/>
<dbReference type="PIR" id="F69277">
    <property type="entry name" value="F69277"/>
</dbReference>
<accession>O30017</accession>
<dbReference type="SMART" id="SM00382">
    <property type="entry name" value="AAA"/>
    <property type="match status" value="1"/>
</dbReference>